<proteinExistence type="predicted"/>
<comment type="caution">
    <text evidence="2">The sequence shown here is derived from an EMBL/GenBank/DDBJ whole genome shotgun (WGS) entry which is preliminary data.</text>
</comment>
<dbReference type="EMBL" id="JBHSYM010000112">
    <property type="protein sequence ID" value="MFC7018004.1"/>
    <property type="molecule type" value="Genomic_DNA"/>
</dbReference>
<protein>
    <submittedName>
        <fullName evidence="2">Helicase associated domain-containing protein</fullName>
    </submittedName>
</protein>
<dbReference type="Pfam" id="PF03457">
    <property type="entry name" value="HA"/>
    <property type="match status" value="1"/>
</dbReference>
<sequence length="99" mass="10971">MRRATDLAAARQFHAREGHLRVPRKHVEHVGGEPVRLGSFPDNSRRRAARLGEQRRTDLDALGMRRQQLLDDAGPALGFQGPSGPCAWVPVERIPLACS</sequence>
<reference evidence="3" key="1">
    <citation type="journal article" date="2019" name="Int. J. Syst. Evol. Microbiol.">
        <title>The Global Catalogue of Microorganisms (GCM) 10K type strain sequencing project: providing services to taxonomists for standard genome sequencing and annotation.</title>
        <authorList>
            <consortium name="The Broad Institute Genomics Platform"/>
            <consortium name="The Broad Institute Genome Sequencing Center for Infectious Disease"/>
            <person name="Wu L."/>
            <person name="Ma J."/>
        </authorList>
    </citation>
    <scope>NUCLEOTIDE SEQUENCE [LARGE SCALE GENOMIC DNA]</scope>
    <source>
        <strain evidence="3">JCM 4855</strain>
    </source>
</reference>
<feature type="domain" description="Helicase-associated" evidence="1">
    <location>
        <begin position="7"/>
        <end position="64"/>
    </location>
</feature>
<dbReference type="InterPro" id="IPR005114">
    <property type="entry name" value="Helicase_assoc"/>
</dbReference>
<evidence type="ECO:0000313" key="2">
    <source>
        <dbReference type="EMBL" id="MFC7018004.1"/>
    </source>
</evidence>
<dbReference type="Proteomes" id="UP001596409">
    <property type="component" value="Unassembled WGS sequence"/>
</dbReference>
<gene>
    <name evidence="2" type="ORF">ACFQMH_41235</name>
</gene>
<dbReference type="RefSeq" id="WP_308434742.1">
    <property type="nucleotide sequence ID" value="NZ_BMWA01000045.1"/>
</dbReference>
<evidence type="ECO:0000313" key="3">
    <source>
        <dbReference type="Proteomes" id="UP001596409"/>
    </source>
</evidence>
<organism evidence="2 3">
    <name type="scientific">Streptomyces viridiviolaceus</name>
    <dbReference type="NCBI Taxonomy" id="68282"/>
    <lineage>
        <taxon>Bacteria</taxon>
        <taxon>Bacillati</taxon>
        <taxon>Actinomycetota</taxon>
        <taxon>Actinomycetes</taxon>
        <taxon>Kitasatosporales</taxon>
        <taxon>Streptomycetaceae</taxon>
        <taxon>Streptomyces</taxon>
    </lineage>
</organism>
<name>A0ABW2EFE1_9ACTN</name>
<accession>A0ABW2EFE1</accession>
<evidence type="ECO:0000259" key="1">
    <source>
        <dbReference type="Pfam" id="PF03457"/>
    </source>
</evidence>
<keyword evidence="3" id="KW-1185">Reference proteome</keyword>